<keyword evidence="1" id="KW-0472">Membrane</keyword>
<evidence type="ECO:0000256" key="1">
    <source>
        <dbReference type="SAM" id="Phobius"/>
    </source>
</evidence>
<dbReference type="OrthoDB" id="8239926at2"/>
<reference evidence="2 3" key="1">
    <citation type="submission" date="2018-03" db="EMBL/GenBank/DDBJ databases">
        <title>The draft genome of Mesorhizobium sp. 6GN-30.</title>
        <authorList>
            <person name="Liu L."/>
            <person name="Li L."/>
            <person name="Wang T."/>
            <person name="Zhang X."/>
            <person name="Liang L."/>
        </authorList>
    </citation>
    <scope>NUCLEOTIDE SEQUENCE [LARGE SCALE GENOMIC DNA]</scope>
    <source>
        <strain evidence="2 3">6GN30</strain>
    </source>
</reference>
<evidence type="ECO:0000313" key="2">
    <source>
        <dbReference type="EMBL" id="PSJ54298.1"/>
    </source>
</evidence>
<name>A0A2P7RVP9_9HYPH</name>
<gene>
    <name evidence="2" type="ORF">C7I84_24265</name>
</gene>
<keyword evidence="3" id="KW-1185">Reference proteome</keyword>
<comment type="caution">
    <text evidence="2">The sequence shown here is derived from an EMBL/GenBank/DDBJ whole genome shotgun (WGS) entry which is preliminary data.</text>
</comment>
<evidence type="ECO:0000313" key="3">
    <source>
        <dbReference type="Proteomes" id="UP000241229"/>
    </source>
</evidence>
<dbReference type="AlphaFoldDB" id="A0A2P7RVP9"/>
<keyword evidence="1" id="KW-0812">Transmembrane</keyword>
<dbReference type="EMBL" id="PXYK01000030">
    <property type="protein sequence ID" value="PSJ54298.1"/>
    <property type="molecule type" value="Genomic_DNA"/>
</dbReference>
<dbReference type="Proteomes" id="UP000241229">
    <property type="component" value="Unassembled WGS sequence"/>
</dbReference>
<feature type="transmembrane region" description="Helical" evidence="1">
    <location>
        <begin position="41"/>
        <end position="59"/>
    </location>
</feature>
<accession>A0A2P7RVP9</accession>
<dbReference type="RefSeq" id="WP_106774802.1">
    <property type="nucleotide sequence ID" value="NZ_PXYK01000030.1"/>
</dbReference>
<organism evidence="2 3">
    <name type="scientific">Kumtagia ephedrae</name>
    <dbReference type="NCBI Taxonomy" id="2116701"/>
    <lineage>
        <taxon>Bacteria</taxon>
        <taxon>Pseudomonadati</taxon>
        <taxon>Pseudomonadota</taxon>
        <taxon>Alphaproteobacteria</taxon>
        <taxon>Hyphomicrobiales</taxon>
        <taxon>Phyllobacteriaceae</taxon>
        <taxon>Kumtagia</taxon>
    </lineage>
</organism>
<sequence>MAGDDDKLEAEILAAEAERLRREGEYTKEHSKYVAASWDRASTGLITIGVFTPMIGFLYRISNVVMLTALDLAFAVAVCLAGAFALHMFGRRALEKGLGT</sequence>
<protein>
    <submittedName>
        <fullName evidence="2">Uncharacterized protein</fullName>
    </submittedName>
</protein>
<proteinExistence type="predicted"/>
<keyword evidence="1" id="KW-1133">Transmembrane helix</keyword>
<feature type="transmembrane region" description="Helical" evidence="1">
    <location>
        <begin position="65"/>
        <end position="86"/>
    </location>
</feature>